<dbReference type="GO" id="GO:0031297">
    <property type="term" value="P:replication fork processing"/>
    <property type="evidence" value="ECO:0007669"/>
    <property type="project" value="TreeGrafter"/>
</dbReference>
<dbReference type="PANTHER" id="PTHR45766">
    <property type="entry name" value="DNA ANNEALING HELICASE AND ENDONUCLEASE ZRANB3 FAMILY MEMBER"/>
    <property type="match status" value="1"/>
</dbReference>
<dbReference type="PROSITE" id="PS51192">
    <property type="entry name" value="HELICASE_ATP_BIND_1"/>
    <property type="match status" value="1"/>
</dbReference>
<protein>
    <submittedName>
        <fullName evidence="3">Chromatin remodeling complex ATPase</fullName>
    </submittedName>
</protein>
<dbReference type="InterPro" id="IPR000330">
    <property type="entry name" value="SNF2_N"/>
</dbReference>
<accession>A0A8S5UL89</accession>
<dbReference type="Pfam" id="PF00176">
    <property type="entry name" value="SNF2-rel_dom"/>
    <property type="match status" value="1"/>
</dbReference>
<dbReference type="PANTHER" id="PTHR45766:SF6">
    <property type="entry name" value="SWI_SNF-RELATED MATRIX-ASSOCIATED ACTIN-DEPENDENT REGULATOR OF CHROMATIN SUBFAMILY A-LIKE PROTEIN 1"/>
    <property type="match status" value="1"/>
</dbReference>
<feature type="domain" description="Helicase ATP-binding" evidence="2">
    <location>
        <begin position="4"/>
        <end position="153"/>
    </location>
</feature>
<organism evidence="3">
    <name type="scientific">Siphoviridae sp. ctICF6</name>
    <dbReference type="NCBI Taxonomy" id="2825427"/>
    <lineage>
        <taxon>Viruses</taxon>
        <taxon>Duplodnaviria</taxon>
        <taxon>Heunggongvirae</taxon>
        <taxon>Uroviricota</taxon>
        <taxon>Caudoviricetes</taxon>
    </lineage>
</organism>
<dbReference type="GO" id="GO:0006281">
    <property type="term" value="P:DNA repair"/>
    <property type="evidence" value="ECO:0007669"/>
    <property type="project" value="TreeGrafter"/>
</dbReference>
<dbReference type="EMBL" id="BK016104">
    <property type="protein sequence ID" value="DAF95154.1"/>
    <property type="molecule type" value="Genomic_DNA"/>
</dbReference>
<name>A0A8S5UL89_9CAUD</name>
<evidence type="ECO:0000259" key="2">
    <source>
        <dbReference type="PROSITE" id="PS51192"/>
    </source>
</evidence>
<proteinExistence type="predicted"/>
<dbReference type="GO" id="GO:0016787">
    <property type="term" value="F:hydrolase activity"/>
    <property type="evidence" value="ECO:0007669"/>
    <property type="project" value="UniProtKB-KW"/>
</dbReference>
<dbReference type="Gene3D" id="3.40.50.10810">
    <property type="entry name" value="Tandem AAA-ATPase domain"/>
    <property type="match status" value="1"/>
</dbReference>
<dbReference type="GO" id="GO:0005524">
    <property type="term" value="F:ATP binding"/>
    <property type="evidence" value="ECO:0007669"/>
    <property type="project" value="InterPro"/>
</dbReference>
<dbReference type="InterPro" id="IPR014001">
    <property type="entry name" value="Helicase_ATP-bd"/>
</dbReference>
<keyword evidence="1" id="KW-0378">Hydrolase</keyword>
<sequence>MGSRAREGTTVRAFIFDEAGTGKTKRSMDLLDDAEHILVICPASVVKTAWLPQISQWSHGKALTIEDYRKVGWPEDHRFLVVSYNMAVKLGEVPDGFSLIVDESHMVKNPRSGRSKVVKGISDLAKDVLMLTGTPAPKDLEDLYGQTVVMYPHANDRMALLGDSWRTLGAFRTRYGKPYTMSVQGRTVVKYTYSKPMVEEACQQLQKLVLDIRRGGNPLPQVEWLPSPKTEQEDMALEQWTNTHQLAEDVYAASASAAAVKLAQLDDGFAYKTEDRGESYWFGVSKIKTVYDEAKRREDHTPLLVWTRFKAVRDEIYRTWTPCTDAKTFLTMADQERAEYRLIVANPQSMGTGVDGLQHLIKDQIWLDLPWTYADWEQANRRLIRRGSPYQGRQRILVPDTPWNRKVMDVIEGRKTLDDIIKEKQLG</sequence>
<dbReference type="SUPFAM" id="SSF52540">
    <property type="entry name" value="P-loop containing nucleoside triphosphate hydrolases"/>
    <property type="match status" value="2"/>
</dbReference>
<dbReference type="InterPro" id="IPR027417">
    <property type="entry name" value="P-loop_NTPase"/>
</dbReference>
<evidence type="ECO:0000256" key="1">
    <source>
        <dbReference type="ARBA" id="ARBA00022801"/>
    </source>
</evidence>
<reference evidence="3" key="1">
    <citation type="journal article" date="2021" name="Proc. Natl. Acad. Sci. U.S.A.">
        <title>A Catalog of Tens of Thousands of Viruses from Human Metagenomes Reveals Hidden Associations with Chronic Diseases.</title>
        <authorList>
            <person name="Tisza M.J."/>
            <person name="Buck C.B."/>
        </authorList>
    </citation>
    <scope>NUCLEOTIDE SEQUENCE</scope>
    <source>
        <strain evidence="3">CtICF6</strain>
    </source>
</reference>
<evidence type="ECO:0000313" key="3">
    <source>
        <dbReference type="EMBL" id="DAF95154.1"/>
    </source>
</evidence>
<dbReference type="InterPro" id="IPR038718">
    <property type="entry name" value="SNF2-like_sf"/>
</dbReference>